<dbReference type="AlphaFoldDB" id="A0A432MIT0"/>
<evidence type="ECO:0000256" key="1">
    <source>
        <dbReference type="ARBA" id="ARBA00009667"/>
    </source>
</evidence>
<evidence type="ECO:0008006" key="9">
    <source>
        <dbReference type="Google" id="ProtNLM"/>
    </source>
</evidence>
<dbReference type="Pfam" id="PF00977">
    <property type="entry name" value="His_biosynth"/>
    <property type="match status" value="1"/>
</dbReference>
<dbReference type="InterPro" id="IPR006062">
    <property type="entry name" value="His_biosynth"/>
</dbReference>
<evidence type="ECO:0000256" key="2">
    <source>
        <dbReference type="ARBA" id="ARBA00022605"/>
    </source>
</evidence>
<dbReference type="Proteomes" id="UP000280296">
    <property type="component" value="Unassembled WGS sequence"/>
</dbReference>
<gene>
    <name evidence="7" type="ORF">TsocGM_12820</name>
</gene>
<proteinExistence type="inferred from homology"/>
<dbReference type="InterPro" id="IPR011060">
    <property type="entry name" value="RibuloseP-bd_barrel"/>
</dbReference>
<comment type="similarity">
    <text evidence="1 5">Belongs to the HisA/HisF family.</text>
</comment>
<evidence type="ECO:0000256" key="6">
    <source>
        <dbReference type="SAM" id="MobiDB-lite"/>
    </source>
</evidence>
<name>A0A432MIT0_9BACT</name>
<keyword evidence="8" id="KW-1185">Reference proteome</keyword>
<accession>A0A432MIT0</accession>
<keyword evidence="3 5" id="KW-0368">Histidine biosynthesis</keyword>
<feature type="region of interest" description="Disordered" evidence="6">
    <location>
        <begin position="1"/>
        <end position="43"/>
    </location>
</feature>
<comment type="pathway">
    <text evidence="4">Amino-acid biosynthesis.</text>
</comment>
<feature type="non-terminal residue" evidence="7">
    <location>
        <position position="251"/>
    </location>
</feature>
<protein>
    <recommendedName>
        <fullName evidence="9">HisA/hisF family protein</fullName>
    </recommendedName>
</protein>
<organism evidence="7 8">
    <name type="scientific">Tautonia sociabilis</name>
    <dbReference type="NCBI Taxonomy" id="2080755"/>
    <lineage>
        <taxon>Bacteria</taxon>
        <taxon>Pseudomonadati</taxon>
        <taxon>Planctomycetota</taxon>
        <taxon>Planctomycetia</taxon>
        <taxon>Isosphaerales</taxon>
        <taxon>Isosphaeraceae</taxon>
        <taxon>Tautonia</taxon>
    </lineage>
</organism>
<reference evidence="7 8" key="2">
    <citation type="submission" date="2019-01" db="EMBL/GenBank/DDBJ databases">
        <title>Tautonia sociabilis, a novel thermotolerant planctomycete of Isosphaeraceae family, isolated from a 4000 m deep subterranean habitat.</title>
        <authorList>
            <person name="Kovaleva O.L."/>
            <person name="Elcheninov A.G."/>
            <person name="Van Heerden E."/>
            <person name="Toshchakov S.V."/>
            <person name="Novikov A."/>
            <person name="Bonch-Osmolovskaya E.A."/>
            <person name="Kublanov I.V."/>
        </authorList>
    </citation>
    <scope>NUCLEOTIDE SEQUENCE [LARGE SCALE GENOMIC DNA]</scope>
    <source>
        <strain evidence="7 8">GM2012</strain>
    </source>
</reference>
<evidence type="ECO:0000256" key="5">
    <source>
        <dbReference type="RuleBase" id="RU003657"/>
    </source>
</evidence>
<sequence length="251" mass="26365">MARPSAASVSGRSRPARPPPVTNSWIRTDRPRPDPPSEPPDPMRVIPVLDLKSGLAVAGIAGERDRYGLLRGTPEGCNPLAWARRFRDLLASAGFPAPPALYVADLDAIEGHPPHLELLSELAAQGVSPWVDAGVRTPDDAPPLLAAGVDTVIVGLETVAGPEVLAAIVEEAGPDRVCFGLDLREGRPLVDPTDSWGTDDPLELARRAVGLGIRKLVVLDLARIGTGLGTGTESLIESIRAATPPMPLLSP</sequence>
<evidence type="ECO:0000313" key="8">
    <source>
        <dbReference type="Proteomes" id="UP000280296"/>
    </source>
</evidence>
<dbReference type="GO" id="GO:0000105">
    <property type="term" value="P:L-histidine biosynthetic process"/>
    <property type="evidence" value="ECO:0007669"/>
    <property type="project" value="UniProtKB-KW"/>
</dbReference>
<comment type="caution">
    <text evidence="7">The sequence shown here is derived from an EMBL/GenBank/DDBJ whole genome shotgun (WGS) entry which is preliminary data.</text>
</comment>
<dbReference type="SUPFAM" id="SSF51366">
    <property type="entry name" value="Ribulose-phoshate binding barrel"/>
    <property type="match status" value="1"/>
</dbReference>
<keyword evidence="2 5" id="KW-0028">Amino-acid biosynthesis</keyword>
<evidence type="ECO:0000256" key="3">
    <source>
        <dbReference type="ARBA" id="ARBA00023102"/>
    </source>
</evidence>
<dbReference type="Gene3D" id="3.20.20.70">
    <property type="entry name" value="Aldolase class I"/>
    <property type="match status" value="1"/>
</dbReference>
<dbReference type="EMBL" id="RYZH01000023">
    <property type="protein sequence ID" value="RUL87261.1"/>
    <property type="molecule type" value="Genomic_DNA"/>
</dbReference>
<evidence type="ECO:0000256" key="4">
    <source>
        <dbReference type="ARBA" id="ARBA00029440"/>
    </source>
</evidence>
<evidence type="ECO:0000313" key="7">
    <source>
        <dbReference type="EMBL" id="RUL87261.1"/>
    </source>
</evidence>
<dbReference type="InterPro" id="IPR013785">
    <property type="entry name" value="Aldolase_TIM"/>
</dbReference>
<reference evidence="7 8" key="1">
    <citation type="submission" date="2018-12" db="EMBL/GenBank/DDBJ databases">
        <authorList>
            <person name="Toschakov S.V."/>
        </authorList>
    </citation>
    <scope>NUCLEOTIDE SEQUENCE [LARGE SCALE GENOMIC DNA]</scope>
    <source>
        <strain evidence="7 8">GM2012</strain>
    </source>
</reference>